<evidence type="ECO:0000313" key="2">
    <source>
        <dbReference type="EMBL" id="MBW0519439.1"/>
    </source>
</evidence>
<accession>A0A9Q3EDV5</accession>
<reference evidence="2" key="1">
    <citation type="submission" date="2021-03" db="EMBL/GenBank/DDBJ databases">
        <title>Draft genome sequence of rust myrtle Austropuccinia psidii MF-1, a brazilian biotype.</title>
        <authorList>
            <person name="Quecine M.C."/>
            <person name="Pachon D.M.R."/>
            <person name="Bonatelli M.L."/>
            <person name="Correr F.H."/>
            <person name="Franceschini L.M."/>
            <person name="Leite T.F."/>
            <person name="Margarido G.R.A."/>
            <person name="Almeida C.A."/>
            <person name="Ferrarezi J.A."/>
            <person name="Labate C.A."/>
        </authorList>
    </citation>
    <scope>NUCLEOTIDE SEQUENCE</scope>
    <source>
        <strain evidence="2">MF-1</strain>
    </source>
</reference>
<dbReference type="AlphaFoldDB" id="A0A9Q3EDV5"/>
<keyword evidence="3" id="KW-1185">Reference proteome</keyword>
<name>A0A9Q3EDV5_9BASI</name>
<gene>
    <name evidence="2" type="ORF">O181_059154</name>
</gene>
<protein>
    <submittedName>
        <fullName evidence="2">Uncharacterized protein</fullName>
    </submittedName>
</protein>
<evidence type="ECO:0000256" key="1">
    <source>
        <dbReference type="SAM" id="MobiDB-lite"/>
    </source>
</evidence>
<organism evidence="2 3">
    <name type="scientific">Austropuccinia psidii MF-1</name>
    <dbReference type="NCBI Taxonomy" id="1389203"/>
    <lineage>
        <taxon>Eukaryota</taxon>
        <taxon>Fungi</taxon>
        <taxon>Dikarya</taxon>
        <taxon>Basidiomycota</taxon>
        <taxon>Pucciniomycotina</taxon>
        <taxon>Pucciniomycetes</taxon>
        <taxon>Pucciniales</taxon>
        <taxon>Sphaerophragmiaceae</taxon>
        <taxon>Austropuccinia</taxon>
    </lineage>
</organism>
<feature type="region of interest" description="Disordered" evidence="1">
    <location>
        <begin position="48"/>
        <end position="91"/>
    </location>
</feature>
<feature type="compositionally biased region" description="Basic and acidic residues" evidence="1">
    <location>
        <begin position="66"/>
        <end position="91"/>
    </location>
</feature>
<dbReference type="EMBL" id="AVOT02027396">
    <property type="protein sequence ID" value="MBW0519439.1"/>
    <property type="molecule type" value="Genomic_DNA"/>
</dbReference>
<comment type="caution">
    <text evidence="2">The sequence shown here is derived from an EMBL/GenBank/DDBJ whole genome shotgun (WGS) entry which is preliminary data.</text>
</comment>
<proteinExistence type="predicted"/>
<dbReference type="Proteomes" id="UP000765509">
    <property type="component" value="Unassembled WGS sequence"/>
</dbReference>
<evidence type="ECO:0000313" key="3">
    <source>
        <dbReference type="Proteomes" id="UP000765509"/>
    </source>
</evidence>
<sequence>MLPQTHQAVMNCWHILKNFLKEGEIVRNSNGWNPLSSKPKIKKIKEYHAKKKKATKVEAPSQPTLPRREEEKEKELERTIFPKLQDSKNTK</sequence>